<evidence type="ECO:0000313" key="4">
    <source>
        <dbReference type="Proteomes" id="UP000319792"/>
    </source>
</evidence>
<evidence type="ECO:0000313" key="3">
    <source>
        <dbReference type="EMBL" id="TWS21825.1"/>
    </source>
</evidence>
<gene>
    <name evidence="3" type="ORF">FK268_22555</name>
</gene>
<comment type="caution">
    <text evidence="3">The sequence shown here is derived from an EMBL/GenBank/DDBJ whole genome shotgun (WGS) entry which is preliminary data.</text>
</comment>
<feature type="domain" description="DUF8010" evidence="1">
    <location>
        <begin position="1"/>
        <end position="102"/>
    </location>
</feature>
<dbReference type="RefSeq" id="WP_146437700.1">
    <property type="nucleotide sequence ID" value="NZ_VIGV01000015.1"/>
</dbReference>
<dbReference type="AlphaFoldDB" id="A0A5C5RI86"/>
<dbReference type="InterPro" id="IPR058323">
    <property type="entry name" value="DUF8010"/>
</dbReference>
<dbReference type="Pfam" id="PF26572">
    <property type="entry name" value="DUF8185"/>
    <property type="match status" value="1"/>
</dbReference>
<protein>
    <submittedName>
        <fullName evidence="3">Uncharacterized protein</fullName>
    </submittedName>
</protein>
<sequence length="214" mass="22205">MSDRRLTVAGAGPRSNLAAFVTRLLRTDDSAVIRVRRRDEAHVEVWGRTGFGVLAVRVLSGAVAPESLVCGAASVLDSLRLAPSDEGGYVDVGFALDSAWRGALPPATGFEHLDDVPAQALRAVAARGVEVGREAGGPAGPPASLLDSEVVSVASGDTTVPISLRTAFALEAMGFAADGADEPVRISASATWVRIDARFGSLYQRRESGPGLLV</sequence>
<evidence type="ECO:0000259" key="2">
    <source>
        <dbReference type="Pfam" id="PF26572"/>
    </source>
</evidence>
<dbReference type="InterPro" id="IPR058498">
    <property type="entry name" value="DUF8185"/>
</dbReference>
<keyword evidence="4" id="KW-1185">Reference proteome</keyword>
<evidence type="ECO:0000259" key="1">
    <source>
        <dbReference type="Pfam" id="PF26035"/>
    </source>
</evidence>
<reference evidence="3 4" key="1">
    <citation type="submission" date="2019-06" db="EMBL/GenBank/DDBJ databases">
        <authorList>
            <person name="Teng J.L.L."/>
            <person name="Lee H.H."/>
            <person name="Lau S.K.P."/>
            <person name="Woo P.C.Y."/>
        </authorList>
    </citation>
    <scope>NUCLEOTIDE SEQUENCE [LARGE SCALE GENOMIC DNA]</scope>
    <source>
        <strain evidence="3 4">HKU70</strain>
    </source>
</reference>
<dbReference type="OrthoDB" id="5178111at2"/>
<dbReference type="Proteomes" id="UP000319792">
    <property type="component" value="Unassembled WGS sequence"/>
</dbReference>
<proteinExistence type="predicted"/>
<dbReference type="Pfam" id="PF26035">
    <property type="entry name" value="DUF8010"/>
    <property type="match status" value="1"/>
</dbReference>
<reference evidence="3 4" key="2">
    <citation type="submission" date="2019-08" db="EMBL/GenBank/DDBJ databases">
        <title>Tsukamurella conjunctivitidis sp. nov., Tsukamurella assacharolytica sp. nov. and Tsukamurella sputae sp. nov. isolated from patients with conjunctivitis, bacteraemia (lymphoma) and respiratory infection (sputum) in Hong Kong.</title>
        <authorList>
            <person name="Fok K.M.N."/>
            <person name="Fong J.Y.H."/>
        </authorList>
    </citation>
    <scope>NUCLEOTIDE SEQUENCE [LARGE SCALE GENOMIC DNA]</scope>
    <source>
        <strain evidence="3 4">HKU70</strain>
    </source>
</reference>
<feature type="domain" description="DUF8185" evidence="2">
    <location>
        <begin position="105"/>
        <end position="208"/>
    </location>
</feature>
<name>A0A5C5RI86_9ACTN</name>
<organism evidence="3 4">
    <name type="scientific">Tsukamurella sputi</name>
    <dbReference type="NCBI Taxonomy" id="2591848"/>
    <lineage>
        <taxon>Bacteria</taxon>
        <taxon>Bacillati</taxon>
        <taxon>Actinomycetota</taxon>
        <taxon>Actinomycetes</taxon>
        <taxon>Mycobacteriales</taxon>
        <taxon>Tsukamurellaceae</taxon>
        <taxon>Tsukamurella</taxon>
    </lineage>
</organism>
<dbReference type="EMBL" id="VIGV01000015">
    <property type="protein sequence ID" value="TWS21825.1"/>
    <property type="molecule type" value="Genomic_DNA"/>
</dbReference>
<accession>A0A5C5RI86</accession>